<comment type="caution">
    <text evidence="1">The sequence shown here is derived from an EMBL/GenBank/DDBJ whole genome shotgun (WGS) entry which is preliminary data.</text>
</comment>
<reference evidence="1" key="1">
    <citation type="journal article" date="2021" name="PeerJ">
        <title>Extensive microbial diversity within the chicken gut microbiome revealed by metagenomics and culture.</title>
        <authorList>
            <person name="Gilroy R."/>
            <person name="Ravi A."/>
            <person name="Getino M."/>
            <person name="Pursley I."/>
            <person name="Horton D.L."/>
            <person name="Alikhan N.F."/>
            <person name="Baker D."/>
            <person name="Gharbi K."/>
            <person name="Hall N."/>
            <person name="Watson M."/>
            <person name="Adriaenssens E.M."/>
            <person name="Foster-Nyarko E."/>
            <person name="Jarju S."/>
            <person name="Secka A."/>
            <person name="Antonio M."/>
            <person name="Oren A."/>
            <person name="Chaudhuri R.R."/>
            <person name="La Ragione R."/>
            <person name="Hildebrand F."/>
            <person name="Pallen M.J."/>
        </authorList>
    </citation>
    <scope>NUCLEOTIDE SEQUENCE</scope>
    <source>
        <strain evidence="1">ChiGjej1B1-14440</strain>
    </source>
</reference>
<dbReference type="AlphaFoldDB" id="A0A9D1XK77"/>
<name>A0A9D1XK77_9FIRM</name>
<dbReference type="EMBL" id="DXET01000088">
    <property type="protein sequence ID" value="HIX81078.1"/>
    <property type="molecule type" value="Genomic_DNA"/>
</dbReference>
<dbReference type="Proteomes" id="UP000886724">
    <property type="component" value="Unassembled WGS sequence"/>
</dbReference>
<organism evidence="1 2">
    <name type="scientific">Candidatus Erysipelatoclostridium merdavium</name>
    <dbReference type="NCBI Taxonomy" id="2838566"/>
    <lineage>
        <taxon>Bacteria</taxon>
        <taxon>Bacillati</taxon>
        <taxon>Bacillota</taxon>
        <taxon>Erysipelotrichia</taxon>
        <taxon>Erysipelotrichales</taxon>
        <taxon>Erysipelotrichales incertae sedis</taxon>
    </lineage>
</organism>
<evidence type="ECO:0000313" key="1">
    <source>
        <dbReference type="EMBL" id="HIX81078.1"/>
    </source>
</evidence>
<sequence>MVDNEMFATLNQDLVIKGKFYDKENLPSQISNAIYSFGSFDVFEILAFIDISDELDGSKGMIITPEAIYFKFGQAGCFKYQDIIALSLEKHRHDPVIKAVIKTNDKNYAFSNKTIDPEIFVNLLSKITDLDIEMIMTNHEKVAYYVPIVLQDLENDEYEDIELTLIQKNKIQEFYQDLSMIEQLDDENYQYELVNLCHQALAFFDDLGLDSDEIDELEKVEAVFNQADLEEEQKIENAKKFYDDMMDKYRHGDSEMYDRVKGIMNQFGIDENELAGKSTEEIEDILCSKFGISKSMMEKLVRKFNGQ</sequence>
<protein>
    <submittedName>
        <fullName evidence="1">Uncharacterized protein</fullName>
    </submittedName>
</protein>
<accession>A0A9D1XK77</accession>
<evidence type="ECO:0000313" key="2">
    <source>
        <dbReference type="Proteomes" id="UP000886724"/>
    </source>
</evidence>
<proteinExistence type="predicted"/>
<gene>
    <name evidence="1" type="ORF">H9980_03775</name>
</gene>
<reference evidence="1" key="2">
    <citation type="submission" date="2021-04" db="EMBL/GenBank/DDBJ databases">
        <authorList>
            <person name="Gilroy R."/>
        </authorList>
    </citation>
    <scope>NUCLEOTIDE SEQUENCE</scope>
    <source>
        <strain evidence="1">ChiGjej1B1-14440</strain>
    </source>
</reference>